<dbReference type="Gene3D" id="3.30.390.10">
    <property type="entry name" value="Enolase-like, N-terminal domain"/>
    <property type="match status" value="1"/>
</dbReference>
<dbReference type="Gene3D" id="3.20.20.120">
    <property type="entry name" value="Enolase-like C-terminal domain"/>
    <property type="match status" value="1"/>
</dbReference>
<evidence type="ECO:0000256" key="1">
    <source>
        <dbReference type="SAM" id="MobiDB-lite"/>
    </source>
</evidence>
<dbReference type="AlphaFoldDB" id="A0ABD5Z907"/>
<name>A0ABD5Z907_9EURY</name>
<keyword evidence="3" id="KW-1185">Reference proteome</keyword>
<dbReference type="InterPro" id="IPR036849">
    <property type="entry name" value="Enolase-like_C_sf"/>
</dbReference>
<feature type="region of interest" description="Disordered" evidence="1">
    <location>
        <begin position="321"/>
        <end position="354"/>
    </location>
</feature>
<sequence>MTFYDRVKELPLVVDSVDLVQHRMDTSSGFERVSTVVELHGDGVVGRGEDVTYDAEDHEALVETAPEFPHLKGEFTLQTFSERLDEVDLWPEPPERETSRHYRRWAFESAALDLALRLEGADLGDVLGREYDPVRFVVSTRLPEGEDGSPTAERVHEWRDVDPTLEFKLDPTPDWDDDLVAELAETGAVRILDLKGQYEGTDVDNPADPDLYERIVEGFPDAIVEDPRLTDETREILRGHEARVSWDYPITGVESVRDLPWEPEILNVKPSRFGTVESLFDFLDYCEGEGIDLYGGGQFELAVGRQHLHTLASLCYPDAPNDVAPSDYNRPEPTGDLPSSPLDPPASPEGLGWE</sequence>
<accession>A0ABD5Z907</accession>
<dbReference type="EMBL" id="JBHTAR010000011">
    <property type="protein sequence ID" value="MFC7201729.1"/>
    <property type="molecule type" value="Genomic_DNA"/>
</dbReference>
<dbReference type="InterPro" id="IPR029017">
    <property type="entry name" value="Enolase-like_N"/>
</dbReference>
<dbReference type="RefSeq" id="WP_279528464.1">
    <property type="nucleotide sequence ID" value="NZ_CP122312.1"/>
</dbReference>
<dbReference type="SUPFAM" id="SSF51604">
    <property type="entry name" value="Enolase C-terminal domain-like"/>
    <property type="match status" value="1"/>
</dbReference>
<evidence type="ECO:0000313" key="2">
    <source>
        <dbReference type="EMBL" id="MFC7201729.1"/>
    </source>
</evidence>
<dbReference type="SUPFAM" id="SSF54826">
    <property type="entry name" value="Enolase N-terminal domain-like"/>
    <property type="match status" value="1"/>
</dbReference>
<proteinExistence type="predicted"/>
<dbReference type="Proteomes" id="UP001596447">
    <property type="component" value="Unassembled WGS sequence"/>
</dbReference>
<organism evidence="2 3">
    <name type="scientific">Halospeciosus flavus</name>
    <dbReference type="NCBI Taxonomy" id="3032283"/>
    <lineage>
        <taxon>Archaea</taxon>
        <taxon>Methanobacteriati</taxon>
        <taxon>Methanobacteriota</taxon>
        <taxon>Stenosarchaea group</taxon>
        <taxon>Halobacteria</taxon>
        <taxon>Halobacteriales</taxon>
        <taxon>Halobacteriaceae</taxon>
        <taxon>Halospeciosus</taxon>
    </lineage>
</organism>
<reference evidence="2 3" key="1">
    <citation type="journal article" date="2019" name="Int. J. Syst. Evol. Microbiol.">
        <title>The Global Catalogue of Microorganisms (GCM) 10K type strain sequencing project: providing services to taxonomists for standard genome sequencing and annotation.</title>
        <authorList>
            <consortium name="The Broad Institute Genomics Platform"/>
            <consortium name="The Broad Institute Genome Sequencing Center for Infectious Disease"/>
            <person name="Wu L."/>
            <person name="Ma J."/>
        </authorList>
    </citation>
    <scope>NUCLEOTIDE SEQUENCE [LARGE SCALE GENOMIC DNA]</scope>
    <source>
        <strain evidence="2 3">XZGYJ-43</strain>
    </source>
</reference>
<protein>
    <recommendedName>
        <fullName evidence="4">L-alanine-DL-glutamate epimerase</fullName>
    </recommendedName>
</protein>
<comment type="caution">
    <text evidence="2">The sequence shown here is derived from an EMBL/GenBank/DDBJ whole genome shotgun (WGS) entry which is preliminary data.</text>
</comment>
<evidence type="ECO:0000313" key="3">
    <source>
        <dbReference type="Proteomes" id="UP001596447"/>
    </source>
</evidence>
<evidence type="ECO:0008006" key="4">
    <source>
        <dbReference type="Google" id="ProtNLM"/>
    </source>
</evidence>
<gene>
    <name evidence="2" type="ORF">ACFQJ9_20345</name>
</gene>